<evidence type="ECO:0000313" key="4">
    <source>
        <dbReference type="Proteomes" id="UP001473302"/>
    </source>
</evidence>
<comment type="caution">
    <text evidence="3">The sequence shown here is derived from an EMBL/GenBank/DDBJ whole genome shotgun (WGS) entry which is preliminary data.</text>
</comment>
<keyword evidence="2" id="KW-0812">Transmembrane</keyword>
<name>A0ABP9Z3F9_9FUNG</name>
<evidence type="ECO:0000256" key="2">
    <source>
        <dbReference type="SAM" id="Phobius"/>
    </source>
</evidence>
<evidence type="ECO:0000313" key="3">
    <source>
        <dbReference type="EMBL" id="GAA5813645.1"/>
    </source>
</evidence>
<reference evidence="3 4" key="1">
    <citation type="submission" date="2024-04" db="EMBL/GenBank/DDBJ databases">
        <title>genome sequences of Mucor flavus KT1a and Helicostylum pulchrum KT1b strains isolated from the surface of a dry-aged beef.</title>
        <authorList>
            <person name="Toyotome T."/>
            <person name="Hosono M."/>
            <person name="Torimaru M."/>
            <person name="Fukuda K."/>
            <person name="Mikami N."/>
        </authorList>
    </citation>
    <scope>NUCLEOTIDE SEQUENCE [LARGE SCALE GENOMIC DNA]</scope>
    <source>
        <strain evidence="3 4">KT1a</strain>
    </source>
</reference>
<feature type="transmembrane region" description="Helical" evidence="2">
    <location>
        <begin position="127"/>
        <end position="144"/>
    </location>
</feature>
<sequence length="175" mass="19884">MTNWNLLLLQAKARQKALEGSTAVLTAATDEAANTLEKFFDGQNDYDEGGEEEEVEEVEEEEVQTQEEAEQTQGQEKSNGKRKYKEMAFEKYELPQGNWSVAILVLRLFLTIQDTKANSLTVATLKMYVQILILTNVFICYVMYKTLLFSNGRAGTVKGYRLLCSCRCVPANMWL</sequence>
<gene>
    <name evidence="3" type="ORF">MFLAVUS_007129</name>
</gene>
<organism evidence="3 4">
    <name type="scientific">Mucor flavus</name>
    <dbReference type="NCBI Taxonomy" id="439312"/>
    <lineage>
        <taxon>Eukaryota</taxon>
        <taxon>Fungi</taxon>
        <taxon>Fungi incertae sedis</taxon>
        <taxon>Mucoromycota</taxon>
        <taxon>Mucoromycotina</taxon>
        <taxon>Mucoromycetes</taxon>
        <taxon>Mucorales</taxon>
        <taxon>Mucorineae</taxon>
        <taxon>Mucoraceae</taxon>
        <taxon>Mucor</taxon>
    </lineage>
</organism>
<feature type="region of interest" description="Disordered" evidence="1">
    <location>
        <begin position="41"/>
        <end position="81"/>
    </location>
</feature>
<keyword evidence="4" id="KW-1185">Reference proteome</keyword>
<keyword evidence="2" id="KW-1133">Transmembrane helix</keyword>
<feature type="compositionally biased region" description="Acidic residues" evidence="1">
    <location>
        <begin position="44"/>
        <end position="70"/>
    </location>
</feature>
<proteinExistence type="predicted"/>
<dbReference type="EMBL" id="BAABUK010000017">
    <property type="protein sequence ID" value="GAA5813645.1"/>
    <property type="molecule type" value="Genomic_DNA"/>
</dbReference>
<dbReference type="Proteomes" id="UP001473302">
    <property type="component" value="Unassembled WGS sequence"/>
</dbReference>
<accession>A0ABP9Z3F9</accession>
<evidence type="ECO:0000256" key="1">
    <source>
        <dbReference type="SAM" id="MobiDB-lite"/>
    </source>
</evidence>
<keyword evidence="2" id="KW-0472">Membrane</keyword>
<protein>
    <submittedName>
        <fullName evidence="3">Uncharacterized protein</fullName>
    </submittedName>
</protein>